<keyword evidence="4" id="KW-1003">Cell membrane</keyword>
<evidence type="ECO:0000256" key="6">
    <source>
        <dbReference type="ARBA" id="ARBA00022692"/>
    </source>
</evidence>
<comment type="caution">
    <text evidence="11">The sequence shown here is derived from an EMBL/GenBank/DDBJ whole genome shotgun (WGS) entry which is preliminary data.</text>
</comment>
<comment type="subunit">
    <text evidence="2">Forms a complex with MdtJ.</text>
</comment>
<keyword evidence="8 10" id="KW-0472">Membrane</keyword>
<keyword evidence="12" id="KW-1185">Reference proteome</keyword>
<feature type="transmembrane region" description="Helical" evidence="10">
    <location>
        <begin position="36"/>
        <end position="56"/>
    </location>
</feature>
<accession>A0A066RYD7</accession>
<dbReference type="GO" id="GO:0031460">
    <property type="term" value="P:glycine betaine transport"/>
    <property type="evidence" value="ECO:0007669"/>
    <property type="project" value="TreeGrafter"/>
</dbReference>
<dbReference type="SUPFAM" id="SSF103481">
    <property type="entry name" value="Multidrug resistance efflux transporter EmrE"/>
    <property type="match status" value="1"/>
</dbReference>
<feature type="transmembrane region" description="Helical" evidence="10">
    <location>
        <begin position="91"/>
        <end position="108"/>
    </location>
</feature>
<dbReference type="PANTHER" id="PTHR30561:SF6">
    <property type="entry name" value="SPERMIDINE EXPORT PROTEIN MDTI"/>
    <property type="match status" value="1"/>
</dbReference>
<keyword evidence="7 10" id="KW-1133">Transmembrane helix</keyword>
<dbReference type="GO" id="GO:0015199">
    <property type="term" value="F:amino-acid betaine transmembrane transporter activity"/>
    <property type="evidence" value="ECO:0007669"/>
    <property type="project" value="TreeGrafter"/>
</dbReference>
<dbReference type="STRING" id="1654360.EA58_06730"/>
<keyword evidence="6 9" id="KW-0812">Transmembrane</keyword>
<evidence type="ECO:0000256" key="10">
    <source>
        <dbReference type="SAM" id="Phobius"/>
    </source>
</evidence>
<dbReference type="Pfam" id="PF00893">
    <property type="entry name" value="Multi_Drug_Res"/>
    <property type="match status" value="1"/>
</dbReference>
<dbReference type="GO" id="GO:0015220">
    <property type="term" value="F:choline transmembrane transporter activity"/>
    <property type="evidence" value="ECO:0007669"/>
    <property type="project" value="TreeGrafter"/>
</dbReference>
<comment type="similarity">
    <text evidence="9">Belongs to the drug/metabolite transporter (DMT) superfamily. Small multidrug resistance (SMR) (TC 2.A.7.1) family.</text>
</comment>
<dbReference type="InterPro" id="IPR037185">
    <property type="entry name" value="EmrE-like"/>
</dbReference>
<dbReference type="GO" id="GO:1903711">
    <property type="term" value="P:spermidine transmembrane transport"/>
    <property type="evidence" value="ECO:0007669"/>
    <property type="project" value="TreeGrafter"/>
</dbReference>
<evidence type="ECO:0000256" key="4">
    <source>
        <dbReference type="ARBA" id="ARBA00022475"/>
    </source>
</evidence>
<dbReference type="Gene3D" id="1.10.3730.20">
    <property type="match status" value="1"/>
</dbReference>
<name>A0A066RYD7_9GAMM</name>
<evidence type="ECO:0000256" key="1">
    <source>
        <dbReference type="ARBA" id="ARBA00004429"/>
    </source>
</evidence>
<dbReference type="AlphaFoldDB" id="A0A066RYD7"/>
<evidence type="ECO:0000256" key="9">
    <source>
        <dbReference type="RuleBase" id="RU003942"/>
    </source>
</evidence>
<evidence type="ECO:0000256" key="2">
    <source>
        <dbReference type="ARBA" id="ARBA00011359"/>
    </source>
</evidence>
<evidence type="ECO:0000256" key="3">
    <source>
        <dbReference type="ARBA" id="ARBA00021114"/>
    </source>
</evidence>
<gene>
    <name evidence="11" type="ORF">EA58_06730</name>
</gene>
<reference evidence="11 12" key="1">
    <citation type="submission" date="2014-04" db="EMBL/GenBank/DDBJ databases">
        <title>Draft genome sequence of Photobacterium halotolerans S2753: a solonamide, ngercheumicin and holomycin producer.</title>
        <authorList>
            <person name="Machado H.R."/>
            <person name="Gram L."/>
        </authorList>
    </citation>
    <scope>NUCLEOTIDE SEQUENCE [LARGE SCALE GENOMIC DNA]</scope>
    <source>
        <strain evidence="11 12">S2753</strain>
    </source>
</reference>
<dbReference type="InterPro" id="IPR045324">
    <property type="entry name" value="Small_multidrug_res"/>
</dbReference>
<keyword evidence="5" id="KW-0997">Cell inner membrane</keyword>
<comment type="subcellular location">
    <subcellularLocation>
        <location evidence="1">Cell inner membrane</location>
        <topology evidence="1">Multi-pass membrane protein</topology>
    </subcellularLocation>
    <subcellularLocation>
        <location evidence="9">Cell membrane</location>
        <topology evidence="9">Multi-pass membrane protein</topology>
    </subcellularLocation>
</comment>
<dbReference type="GO" id="GO:0015297">
    <property type="term" value="F:antiporter activity"/>
    <property type="evidence" value="ECO:0007669"/>
    <property type="project" value="TreeGrafter"/>
</dbReference>
<organism evidence="11 12">
    <name type="scientific">Photobacterium galatheae</name>
    <dbReference type="NCBI Taxonomy" id="1654360"/>
    <lineage>
        <taxon>Bacteria</taxon>
        <taxon>Pseudomonadati</taxon>
        <taxon>Pseudomonadota</taxon>
        <taxon>Gammaproteobacteria</taxon>
        <taxon>Vibrionales</taxon>
        <taxon>Vibrionaceae</taxon>
        <taxon>Photobacterium</taxon>
    </lineage>
</organism>
<feature type="transmembrane region" description="Helical" evidence="10">
    <location>
        <begin position="62"/>
        <end position="84"/>
    </location>
</feature>
<dbReference type="OrthoDB" id="9808638at2"/>
<dbReference type="PANTHER" id="PTHR30561">
    <property type="entry name" value="SMR FAMILY PROTON-DEPENDENT DRUG EFFLUX TRANSPORTER SUGE"/>
    <property type="match status" value="1"/>
</dbReference>
<dbReference type="InterPro" id="IPR000390">
    <property type="entry name" value="Small_drug/metabolite_transptr"/>
</dbReference>
<evidence type="ECO:0000313" key="11">
    <source>
        <dbReference type="EMBL" id="KDM92408.1"/>
    </source>
</evidence>
<evidence type="ECO:0000256" key="7">
    <source>
        <dbReference type="ARBA" id="ARBA00022989"/>
    </source>
</evidence>
<sequence length="109" mass="11564">MNQFFTLSFGFVVLAAIVDIAANMALTRSDGFRHRIWGATSVVLVLTAFTLLAQAVKEIDLAVAYASWGAIGILGTAIGGSVFFKQRLTPLGWTGIFVVIAAVVVMKTA</sequence>
<dbReference type="RefSeq" id="WP_036750476.1">
    <property type="nucleotide sequence ID" value="NZ_JAGSGC010000015.1"/>
</dbReference>
<protein>
    <recommendedName>
        <fullName evidence="3">Spermidine export protein MdtI</fullName>
    </recommendedName>
</protein>
<feature type="transmembrane region" description="Helical" evidence="10">
    <location>
        <begin position="6"/>
        <end position="24"/>
    </location>
</feature>
<dbReference type="NCBIfam" id="NF007934">
    <property type="entry name" value="PRK10650.1"/>
    <property type="match status" value="1"/>
</dbReference>
<evidence type="ECO:0000313" key="12">
    <source>
        <dbReference type="Proteomes" id="UP000027192"/>
    </source>
</evidence>
<proteinExistence type="inferred from homology"/>
<evidence type="ECO:0000256" key="5">
    <source>
        <dbReference type="ARBA" id="ARBA00022519"/>
    </source>
</evidence>
<evidence type="ECO:0000256" key="8">
    <source>
        <dbReference type="ARBA" id="ARBA00023136"/>
    </source>
</evidence>
<dbReference type="GO" id="GO:0005886">
    <property type="term" value="C:plasma membrane"/>
    <property type="evidence" value="ECO:0007669"/>
    <property type="project" value="UniProtKB-SubCell"/>
</dbReference>
<dbReference type="EMBL" id="JMIB01000009">
    <property type="protein sequence ID" value="KDM92408.1"/>
    <property type="molecule type" value="Genomic_DNA"/>
</dbReference>
<dbReference type="Proteomes" id="UP000027192">
    <property type="component" value="Unassembled WGS sequence"/>
</dbReference>